<accession>A0A932MLZ2</accession>
<name>A0A932MLZ2_UNCTE</name>
<evidence type="ECO:0000313" key="2">
    <source>
        <dbReference type="EMBL" id="MBI3126012.1"/>
    </source>
</evidence>
<reference evidence="2" key="1">
    <citation type="submission" date="2020-07" db="EMBL/GenBank/DDBJ databases">
        <title>Huge and variable diversity of episymbiotic CPR bacteria and DPANN archaea in groundwater ecosystems.</title>
        <authorList>
            <person name="He C.Y."/>
            <person name="Keren R."/>
            <person name="Whittaker M."/>
            <person name="Farag I.F."/>
            <person name="Doudna J."/>
            <person name="Cate J.H.D."/>
            <person name="Banfield J.F."/>
        </authorList>
    </citation>
    <scope>NUCLEOTIDE SEQUENCE</scope>
    <source>
        <strain evidence="2">NC_groundwater_763_Ag_S-0.2um_68_21</strain>
    </source>
</reference>
<evidence type="ECO:0000256" key="1">
    <source>
        <dbReference type="SAM" id="MobiDB-lite"/>
    </source>
</evidence>
<dbReference type="EMBL" id="JACPUR010000001">
    <property type="protein sequence ID" value="MBI3126012.1"/>
    <property type="molecule type" value="Genomic_DNA"/>
</dbReference>
<dbReference type="AlphaFoldDB" id="A0A932MLZ2"/>
<protein>
    <submittedName>
        <fullName evidence="2">Uncharacterized protein</fullName>
    </submittedName>
</protein>
<organism evidence="2 3">
    <name type="scientific">Tectimicrobiota bacterium</name>
    <dbReference type="NCBI Taxonomy" id="2528274"/>
    <lineage>
        <taxon>Bacteria</taxon>
        <taxon>Pseudomonadati</taxon>
        <taxon>Nitrospinota/Tectimicrobiota group</taxon>
        <taxon>Candidatus Tectimicrobiota</taxon>
    </lineage>
</organism>
<dbReference type="Proteomes" id="UP000782312">
    <property type="component" value="Unassembled WGS sequence"/>
</dbReference>
<proteinExistence type="predicted"/>
<evidence type="ECO:0000313" key="3">
    <source>
        <dbReference type="Proteomes" id="UP000782312"/>
    </source>
</evidence>
<comment type="caution">
    <text evidence="2">The sequence shown here is derived from an EMBL/GenBank/DDBJ whole genome shotgun (WGS) entry which is preliminary data.</text>
</comment>
<gene>
    <name evidence="2" type="ORF">HYZ11_00220</name>
</gene>
<sequence>MRMLFFESYSILQIVFLWRAIRRARRICFHEKIYPPLRRRFRLPRHEAICRALIRLINREVEFVRPPEELLLRHNWEMNKRAIPVTDRMEEILSGTGACRALHSLLKDDALVRFFQGLYVSHAAERLMFYAVGSSLRAEDKGWVLVPAWNGGDRYAAEVEGGAEAARHSAEVSFVNGLREAVRKLLILTAALAYPLIFVLSRLIRGKVALRPPRRREYDVLQPVLWGIFEAGSGRMISGTKKAQDDSYLQCERLSPDRILYLFRKWRRSLEEEADLKAKMARNGWPFADSRDFVLTPSFLRYALRVQWCALRLLAGGLAGGDGAGMCESGALAVRAILHKRLEIENVACKVEFVRDDYNAGHVIETILNNRAGRLSIGIQHHMNAWDYPALSYVHFDKYIVYGDLTARTFRPHWDRLDLQKTGRENIDWAVSLVRDREAVERIAERLDALYGKRRARVLFVLPTRRPLNRRKKWDELYAALEWLTQSELEIQVFLRFRSLSDLEASRLARFRGLAGRDPRVIIDQENFTTQELMAAVDVTVGNTVSFSIWEAAAAGRKVFSFDMIGVTPYYFAGYGKDFVLTGEEALRALFRAAVEGLAGLDVRWEDLARDCNYHADGGNLRRIQEVVVEGVAEVNGAGEGRRAAAHSGGEGAEPTQAAPAEELRPRPFPAKTQR</sequence>
<feature type="region of interest" description="Disordered" evidence="1">
    <location>
        <begin position="639"/>
        <end position="675"/>
    </location>
</feature>